<keyword evidence="3" id="KW-0539">Nucleus</keyword>
<dbReference type="OrthoDB" id="18703at2759"/>
<dbReference type="KEGG" id="mmur:105879657"/>
<evidence type="ECO:0000313" key="5">
    <source>
        <dbReference type="Ensembl" id="ENSMICP00000045618.1"/>
    </source>
</evidence>
<sequence>MRGGGRGSLPGKMGKVRGLRARVHQAAVRPKGEAAPGPAPLVQEAAPSQAPAAGAGGKDWAFVNTDVFARTKIDPSALVQSLELDARSVTSIRRGAEAKAVLPKKEKLKLRRERWLQKIEAIKLAEQKRREAQRRRATAVVGDLQPLRDALPELLGLEASSRHQAHGRAGSKPRPTELSRMSAAQRRQLLDEERARFRELLASPAYRASPLLAIGQRLAHRMQLEGGSEL</sequence>
<feature type="region of interest" description="Disordered" evidence="4">
    <location>
        <begin position="24"/>
        <end position="56"/>
    </location>
</feature>
<protein>
    <submittedName>
        <fullName evidence="5">SLX9 ribosome biosis factor</fullName>
    </submittedName>
</protein>
<comment type="similarity">
    <text evidence="2">Belongs to the SLX9 family.</text>
</comment>
<reference evidence="5" key="2">
    <citation type="submission" date="2025-08" db="UniProtKB">
        <authorList>
            <consortium name="Ensembl"/>
        </authorList>
    </citation>
    <scope>IDENTIFICATION</scope>
</reference>
<dbReference type="EMBL" id="ABDC03033337">
    <property type="status" value="NOT_ANNOTATED_CDS"/>
    <property type="molecule type" value="Genomic_DNA"/>
</dbReference>
<name>A0A8C5Y4E5_MICMU</name>
<proteinExistence type="inferred from homology"/>
<reference evidence="5" key="1">
    <citation type="submission" date="2016-12" db="EMBL/GenBank/DDBJ databases">
        <title>Mouse lemur reference genome and diversity panel.</title>
        <authorList>
            <person name="Harris R."/>
            <person name="Larsen P."/>
            <person name="Liu Y."/>
            <person name="Hughes D.S."/>
            <person name="Murali S."/>
            <person name="Raveendran M."/>
            <person name="Korchina V."/>
            <person name="Wang M."/>
            <person name="Jhangiani S."/>
            <person name="Bandaranaike D."/>
            <person name="Bellair M."/>
            <person name="Blankenburg K."/>
            <person name="Chao H."/>
            <person name="Dahdouli M."/>
            <person name="Dinh H."/>
            <person name="Doddapaneni H."/>
            <person name="English A."/>
            <person name="Firestine M."/>
            <person name="Gnanaolivu R."/>
            <person name="Gross S."/>
            <person name="Hernandez B."/>
            <person name="Javaid M."/>
            <person name="Jayaseelan J."/>
            <person name="Jones J."/>
            <person name="Khan Z."/>
            <person name="Kovar C."/>
            <person name="Kurapati P."/>
            <person name="Le B."/>
            <person name="Lee S."/>
            <person name="Li M."/>
            <person name="Mathew T."/>
            <person name="Narasimhan A."/>
            <person name="Ngo D."/>
            <person name="Nguyen L."/>
            <person name="Okwuonu G."/>
            <person name="Ongeri F."/>
            <person name="Osuji N."/>
            <person name="Pu L.-L."/>
            <person name="Puazo M."/>
            <person name="Quiroz J."/>
            <person name="Raj R."/>
            <person name="Rajbhandari K."/>
            <person name="Reid J.G."/>
            <person name="Santibanez J."/>
            <person name="Sexton D."/>
            <person name="Skinner E."/>
            <person name="Vee V."/>
            <person name="Weissenberger G."/>
            <person name="Wu Y."/>
            <person name="Xin Y."/>
            <person name="Han Y."/>
            <person name="Campbell C."/>
            <person name="Brown A."/>
            <person name="Sullivan B."/>
            <person name="Shelton J."/>
            <person name="Brown S."/>
            <person name="Dudchenko O."/>
            <person name="Machol I."/>
            <person name="Durand N."/>
            <person name="Shamim M."/>
            <person name="Lieberman A."/>
            <person name="Muzny D.M."/>
            <person name="Richards S."/>
            <person name="Yoder A."/>
            <person name="Worley K.C."/>
            <person name="Rogers J."/>
            <person name="Gibbs R.A."/>
        </authorList>
    </citation>
    <scope>NUCLEOTIDE SEQUENCE [LARGE SCALE GENOMIC DNA]</scope>
</reference>
<dbReference type="GO" id="GO:0030688">
    <property type="term" value="C:preribosome, small subunit precursor"/>
    <property type="evidence" value="ECO:0007669"/>
    <property type="project" value="InterPro"/>
</dbReference>
<dbReference type="PANTHER" id="PTHR31109">
    <property type="entry name" value="PROTEIN FAM207A"/>
    <property type="match status" value="1"/>
</dbReference>
<evidence type="ECO:0000256" key="3">
    <source>
        <dbReference type="ARBA" id="ARBA00023242"/>
    </source>
</evidence>
<keyword evidence="6" id="KW-1185">Reference proteome</keyword>
<dbReference type="CTD" id="85395"/>
<dbReference type="GO" id="GO:0030686">
    <property type="term" value="C:90S preribosome"/>
    <property type="evidence" value="ECO:0007669"/>
    <property type="project" value="InterPro"/>
</dbReference>
<gene>
    <name evidence="5" type="primary">SLX9</name>
</gene>
<evidence type="ECO:0000313" key="6">
    <source>
        <dbReference type="Proteomes" id="UP000694394"/>
    </source>
</evidence>
<evidence type="ECO:0000256" key="4">
    <source>
        <dbReference type="SAM" id="MobiDB-lite"/>
    </source>
</evidence>
<feature type="region of interest" description="Disordered" evidence="4">
    <location>
        <begin position="160"/>
        <end position="185"/>
    </location>
</feature>
<dbReference type="Ensembl" id="ENSMICT00000069356.1">
    <property type="protein sequence ID" value="ENSMICP00000045618.1"/>
    <property type="gene ID" value="ENSMICG00000047718.1"/>
</dbReference>
<dbReference type="AlphaFoldDB" id="A0A8C5Y4E5"/>
<evidence type="ECO:0000256" key="2">
    <source>
        <dbReference type="ARBA" id="ARBA00011022"/>
    </source>
</evidence>
<comment type="subcellular location">
    <subcellularLocation>
        <location evidence="1">Nucleus</location>
        <location evidence="1">Nucleolus</location>
    </subcellularLocation>
</comment>
<dbReference type="Pfam" id="PF15341">
    <property type="entry name" value="SLX9"/>
    <property type="match status" value="1"/>
</dbReference>
<reference evidence="5" key="3">
    <citation type="submission" date="2025-09" db="UniProtKB">
        <authorList>
            <consortium name="Ensembl"/>
        </authorList>
    </citation>
    <scope>IDENTIFICATION</scope>
</reference>
<dbReference type="InterPro" id="IPR028160">
    <property type="entry name" value="Slx9-like"/>
</dbReference>
<dbReference type="GO" id="GO:0000462">
    <property type="term" value="P:maturation of SSU-rRNA from tricistronic rRNA transcript (SSU-rRNA, 5.8S rRNA, LSU-rRNA)"/>
    <property type="evidence" value="ECO:0007669"/>
    <property type="project" value="InterPro"/>
</dbReference>
<evidence type="ECO:0000256" key="1">
    <source>
        <dbReference type="ARBA" id="ARBA00004604"/>
    </source>
</evidence>
<dbReference type="GO" id="GO:0005730">
    <property type="term" value="C:nucleolus"/>
    <property type="evidence" value="ECO:0007669"/>
    <property type="project" value="UniProtKB-SubCell"/>
</dbReference>
<dbReference type="Proteomes" id="UP000694394">
    <property type="component" value="Chromosome 31"/>
</dbReference>
<accession>A0A8C5Y4E5</accession>
<organism evidence="5 6">
    <name type="scientific">Microcebus murinus</name>
    <name type="common">Gray mouse lemur</name>
    <name type="synonym">Lemur murinus</name>
    <dbReference type="NCBI Taxonomy" id="30608"/>
    <lineage>
        <taxon>Eukaryota</taxon>
        <taxon>Metazoa</taxon>
        <taxon>Chordata</taxon>
        <taxon>Craniata</taxon>
        <taxon>Vertebrata</taxon>
        <taxon>Euteleostomi</taxon>
        <taxon>Mammalia</taxon>
        <taxon>Eutheria</taxon>
        <taxon>Euarchontoglires</taxon>
        <taxon>Primates</taxon>
        <taxon>Strepsirrhini</taxon>
        <taxon>Lemuriformes</taxon>
        <taxon>Cheirogaleidae</taxon>
        <taxon>Microcebus</taxon>
    </lineage>
</organism>
<dbReference type="GeneTree" id="ENSGT00390000015709"/>
<dbReference type="PANTHER" id="PTHR31109:SF2">
    <property type="entry name" value="RIBOSOME BIOGENESIS PROTEIN SLX9 HOMOLOG"/>
    <property type="match status" value="1"/>
</dbReference>
<dbReference type="GeneID" id="105879657"/>